<dbReference type="Proteomes" id="UP001225605">
    <property type="component" value="Unassembled WGS sequence"/>
</dbReference>
<evidence type="ECO:0000256" key="1">
    <source>
        <dbReference type="SAM" id="MobiDB-lite"/>
    </source>
</evidence>
<feature type="compositionally biased region" description="Polar residues" evidence="1">
    <location>
        <begin position="51"/>
        <end position="67"/>
    </location>
</feature>
<protein>
    <recommendedName>
        <fullName evidence="4">DUF4352 domain-containing protein</fullName>
    </recommendedName>
</protein>
<evidence type="ECO:0008006" key="4">
    <source>
        <dbReference type="Google" id="ProtNLM"/>
    </source>
</evidence>
<organism evidence="2 3">
    <name type="scientific">Saccharothrix yanglingensis</name>
    <dbReference type="NCBI Taxonomy" id="659496"/>
    <lineage>
        <taxon>Bacteria</taxon>
        <taxon>Bacillati</taxon>
        <taxon>Actinomycetota</taxon>
        <taxon>Actinomycetes</taxon>
        <taxon>Pseudonocardiales</taxon>
        <taxon>Pseudonocardiaceae</taxon>
        <taxon>Saccharothrix</taxon>
    </lineage>
</organism>
<sequence length="215" mass="21444">MVDGSHHRRKNNTALKVGAVVLGVLVLLGAVQAVTAGTIGVGALSVTLRQTTSDAAPSTTRPATTDDTAGLDGAVGAAESSPSPEAPAAGVEDRSAEGSWQQARGLLTVEVTKVENRGGALRVFVTAVNASTAKMDLPVASVAAVDDTGRDYGASLSTSKWPGTVAKNSSVNGYLDLDRKVPGAAGAFSLTFAGIVGQLAPTGGSVTVPGIPVPR</sequence>
<dbReference type="RefSeq" id="WP_306748713.1">
    <property type="nucleotide sequence ID" value="NZ_NSDM01000012.1"/>
</dbReference>
<gene>
    <name evidence="2" type="ORF">CKY47_25275</name>
</gene>
<proteinExistence type="predicted"/>
<name>A0ABU0X561_9PSEU</name>
<accession>A0ABU0X561</accession>
<evidence type="ECO:0000313" key="3">
    <source>
        <dbReference type="Proteomes" id="UP001225605"/>
    </source>
</evidence>
<comment type="caution">
    <text evidence="2">The sequence shown here is derived from an EMBL/GenBank/DDBJ whole genome shotgun (WGS) entry which is preliminary data.</text>
</comment>
<feature type="region of interest" description="Disordered" evidence="1">
    <location>
        <begin position="51"/>
        <end position="97"/>
    </location>
</feature>
<evidence type="ECO:0000313" key="2">
    <source>
        <dbReference type="EMBL" id="MDQ2587240.1"/>
    </source>
</evidence>
<keyword evidence="3" id="KW-1185">Reference proteome</keyword>
<reference evidence="2 3" key="1">
    <citation type="submission" date="2017-06" db="EMBL/GenBank/DDBJ databases">
        <title>Cultured bacterium strain Saccharothrix yanglingensis Hhs.015.</title>
        <authorList>
            <person name="Xia Y."/>
        </authorList>
    </citation>
    <scope>NUCLEOTIDE SEQUENCE [LARGE SCALE GENOMIC DNA]</scope>
    <source>
        <strain evidence="2 3">Hhs.015</strain>
    </source>
</reference>
<dbReference type="EMBL" id="NSDM01000012">
    <property type="protein sequence ID" value="MDQ2587240.1"/>
    <property type="molecule type" value="Genomic_DNA"/>
</dbReference>
<feature type="compositionally biased region" description="Low complexity" evidence="1">
    <location>
        <begin position="74"/>
        <end position="90"/>
    </location>
</feature>